<reference evidence="8" key="1">
    <citation type="submission" date="2021-08" db="EMBL/GenBank/DDBJ databases">
        <authorList>
            <person name="Stevens D.C."/>
        </authorList>
    </citation>
    <scope>NUCLEOTIDE SEQUENCE</scope>
    <source>
        <strain evidence="8">DSM 53165</strain>
    </source>
</reference>
<dbReference type="SUPFAM" id="SSF88946">
    <property type="entry name" value="Sigma2 domain of RNA polymerase sigma factors"/>
    <property type="match status" value="1"/>
</dbReference>
<accession>A0ABS7U382</accession>
<evidence type="ECO:0000256" key="3">
    <source>
        <dbReference type="ARBA" id="ARBA00023082"/>
    </source>
</evidence>
<evidence type="ECO:0000256" key="1">
    <source>
        <dbReference type="ARBA" id="ARBA00010641"/>
    </source>
</evidence>
<keyword evidence="9" id="KW-1185">Reference proteome</keyword>
<evidence type="ECO:0000313" key="8">
    <source>
        <dbReference type="EMBL" id="MBZ5714920.1"/>
    </source>
</evidence>
<evidence type="ECO:0000259" key="6">
    <source>
        <dbReference type="Pfam" id="PF04542"/>
    </source>
</evidence>
<dbReference type="SUPFAM" id="SSF88659">
    <property type="entry name" value="Sigma3 and sigma4 domains of RNA polymerase sigma factors"/>
    <property type="match status" value="1"/>
</dbReference>
<dbReference type="NCBIfam" id="TIGR02937">
    <property type="entry name" value="sigma70-ECF"/>
    <property type="match status" value="1"/>
</dbReference>
<dbReference type="Proteomes" id="UP001139031">
    <property type="component" value="Unassembled WGS sequence"/>
</dbReference>
<dbReference type="InterPro" id="IPR013249">
    <property type="entry name" value="RNA_pol_sigma70_r4_t2"/>
</dbReference>
<sequence>MESDDALFAAWRAGARVAGEELFERHYESVARFFFNKVGDEGPDLIQRTFLACVEGRERFRGECGFRSYLFAIAYKVLCKYYDQRRREGQPIAPAVMAVADFSPTPSGLLAARDEQRVLLTALRQLPLELQVLLELHYWESLSAEEAAEIVGIPLGTAKTRIRRGRLLLREHIAALGSSAAIIRSTLSDLQTWARGIGGLIGRPT</sequence>
<evidence type="ECO:0000256" key="5">
    <source>
        <dbReference type="ARBA" id="ARBA00023163"/>
    </source>
</evidence>
<gene>
    <name evidence="8" type="ORF">K7C98_37280</name>
</gene>
<dbReference type="InterPro" id="IPR039425">
    <property type="entry name" value="RNA_pol_sigma-70-like"/>
</dbReference>
<dbReference type="InterPro" id="IPR014284">
    <property type="entry name" value="RNA_pol_sigma-70_dom"/>
</dbReference>
<protein>
    <submittedName>
        <fullName evidence="8">Sigma-70 family RNA polymerase sigma factor</fullName>
    </submittedName>
</protein>
<dbReference type="Gene3D" id="1.10.1740.10">
    <property type="match status" value="1"/>
</dbReference>
<keyword evidence="4" id="KW-0238">DNA-binding</keyword>
<feature type="domain" description="RNA polymerase sigma-70 region 2" evidence="6">
    <location>
        <begin position="22"/>
        <end position="87"/>
    </location>
</feature>
<dbReference type="RefSeq" id="WP_224196652.1">
    <property type="nucleotide sequence ID" value="NZ_JAIRAU010000052.1"/>
</dbReference>
<dbReference type="Gene3D" id="1.10.10.10">
    <property type="entry name" value="Winged helix-like DNA-binding domain superfamily/Winged helix DNA-binding domain"/>
    <property type="match status" value="1"/>
</dbReference>
<organism evidence="8 9">
    <name type="scientific">Nannocystis pusilla</name>
    <dbReference type="NCBI Taxonomy" id="889268"/>
    <lineage>
        <taxon>Bacteria</taxon>
        <taxon>Pseudomonadati</taxon>
        <taxon>Myxococcota</taxon>
        <taxon>Polyangia</taxon>
        <taxon>Nannocystales</taxon>
        <taxon>Nannocystaceae</taxon>
        <taxon>Nannocystis</taxon>
    </lineage>
</organism>
<keyword evidence="5" id="KW-0804">Transcription</keyword>
<evidence type="ECO:0000256" key="4">
    <source>
        <dbReference type="ARBA" id="ARBA00023125"/>
    </source>
</evidence>
<comment type="similarity">
    <text evidence="1">Belongs to the sigma-70 factor family. ECF subfamily.</text>
</comment>
<name>A0ABS7U382_9BACT</name>
<dbReference type="PANTHER" id="PTHR43133">
    <property type="entry name" value="RNA POLYMERASE ECF-TYPE SIGMA FACTO"/>
    <property type="match status" value="1"/>
</dbReference>
<dbReference type="PANTHER" id="PTHR43133:SF8">
    <property type="entry name" value="RNA POLYMERASE SIGMA FACTOR HI_1459-RELATED"/>
    <property type="match status" value="1"/>
</dbReference>
<dbReference type="EMBL" id="JAIRAU010000052">
    <property type="protein sequence ID" value="MBZ5714920.1"/>
    <property type="molecule type" value="Genomic_DNA"/>
</dbReference>
<dbReference type="InterPro" id="IPR013324">
    <property type="entry name" value="RNA_pol_sigma_r3/r4-like"/>
</dbReference>
<keyword evidence="2" id="KW-0805">Transcription regulation</keyword>
<keyword evidence="3" id="KW-0731">Sigma factor</keyword>
<dbReference type="InterPro" id="IPR007627">
    <property type="entry name" value="RNA_pol_sigma70_r2"/>
</dbReference>
<dbReference type="Pfam" id="PF04542">
    <property type="entry name" value="Sigma70_r2"/>
    <property type="match status" value="1"/>
</dbReference>
<dbReference type="Pfam" id="PF08281">
    <property type="entry name" value="Sigma70_r4_2"/>
    <property type="match status" value="1"/>
</dbReference>
<evidence type="ECO:0000259" key="7">
    <source>
        <dbReference type="Pfam" id="PF08281"/>
    </source>
</evidence>
<feature type="domain" description="RNA polymerase sigma factor 70 region 4 type 2" evidence="7">
    <location>
        <begin position="118"/>
        <end position="168"/>
    </location>
</feature>
<evidence type="ECO:0000256" key="2">
    <source>
        <dbReference type="ARBA" id="ARBA00023015"/>
    </source>
</evidence>
<proteinExistence type="inferred from homology"/>
<dbReference type="InterPro" id="IPR013325">
    <property type="entry name" value="RNA_pol_sigma_r2"/>
</dbReference>
<evidence type="ECO:0000313" key="9">
    <source>
        <dbReference type="Proteomes" id="UP001139031"/>
    </source>
</evidence>
<dbReference type="InterPro" id="IPR036388">
    <property type="entry name" value="WH-like_DNA-bd_sf"/>
</dbReference>
<comment type="caution">
    <text evidence="8">The sequence shown here is derived from an EMBL/GenBank/DDBJ whole genome shotgun (WGS) entry which is preliminary data.</text>
</comment>